<evidence type="ECO:0000313" key="2">
    <source>
        <dbReference type="EMBL" id="CAB9518979.1"/>
    </source>
</evidence>
<organism evidence="2 3">
    <name type="scientific">Seminavis robusta</name>
    <dbReference type="NCBI Taxonomy" id="568900"/>
    <lineage>
        <taxon>Eukaryota</taxon>
        <taxon>Sar</taxon>
        <taxon>Stramenopiles</taxon>
        <taxon>Ochrophyta</taxon>
        <taxon>Bacillariophyta</taxon>
        <taxon>Bacillariophyceae</taxon>
        <taxon>Bacillariophycidae</taxon>
        <taxon>Naviculales</taxon>
        <taxon>Naviculaceae</taxon>
        <taxon>Seminavis</taxon>
    </lineage>
</organism>
<dbReference type="InterPro" id="IPR013320">
    <property type="entry name" value="ConA-like_dom_sf"/>
</dbReference>
<reference evidence="2" key="1">
    <citation type="submission" date="2020-06" db="EMBL/GenBank/DDBJ databases">
        <authorList>
            <consortium name="Plant Systems Biology data submission"/>
        </authorList>
    </citation>
    <scope>NUCLEOTIDE SEQUENCE</scope>
    <source>
        <strain evidence="2">D6</strain>
    </source>
</reference>
<feature type="signal peptide" evidence="1">
    <location>
        <begin position="1"/>
        <end position="22"/>
    </location>
</feature>
<evidence type="ECO:0000313" key="3">
    <source>
        <dbReference type="Proteomes" id="UP001153069"/>
    </source>
</evidence>
<proteinExistence type="predicted"/>
<gene>
    <name evidence="2" type="ORF">SEMRO_979_G227210.1</name>
</gene>
<keyword evidence="3" id="KW-1185">Reference proteome</keyword>
<dbReference type="EMBL" id="CAICTM010000977">
    <property type="protein sequence ID" value="CAB9518979.1"/>
    <property type="molecule type" value="Genomic_DNA"/>
</dbReference>
<protein>
    <submittedName>
        <fullName evidence="2">Uncharacterized protein</fullName>
    </submittedName>
</protein>
<dbReference type="Proteomes" id="UP001153069">
    <property type="component" value="Unassembled WGS sequence"/>
</dbReference>
<comment type="caution">
    <text evidence="2">The sequence shown here is derived from an EMBL/GenBank/DDBJ whole genome shotgun (WGS) entry which is preliminary data.</text>
</comment>
<name>A0A9N8EEY4_9STRA</name>
<feature type="chain" id="PRO_5040191363" evidence="1">
    <location>
        <begin position="23"/>
        <end position="669"/>
    </location>
</feature>
<dbReference type="Gene3D" id="2.60.120.200">
    <property type="match status" value="1"/>
</dbReference>
<dbReference type="SUPFAM" id="SSF49899">
    <property type="entry name" value="Concanavalin A-like lectins/glucanases"/>
    <property type="match status" value="1"/>
</dbReference>
<dbReference type="AlphaFoldDB" id="A0A9N8EEY4"/>
<keyword evidence="1" id="KW-0732">Signal</keyword>
<accession>A0A9N8EEY4</accession>
<dbReference type="SUPFAM" id="SSF82171">
    <property type="entry name" value="DPP6 N-terminal domain-like"/>
    <property type="match status" value="1"/>
</dbReference>
<sequence>MRCKSMLSLAALMAFFFPRVLGQEIPLWRHRFPDADYGTNLYRATNATEKGGWATHIYSQLQAFSPNDDFFLLIENGNYVVRRLADHELVFFGDEWNAPRWYPRRNASIIHYDSNADTAVRVLLTDVETTEITTWFNFPTQYETVLNNPSFDEVSMDARWIAGAVLQNDGTTVIFSLDLVNNALAVELGVESYLYQSGVCQRDPIYGVIHPDWIGVSPLGNYLMVQWPRDGTTRCSGLESYNISSGEYLGHAYEGHQHGDLGVSDDGLEFFMTTTFASPEDNNLPGLVIHTLPGLISAEESVPFVFLRTIPWGDGWHISCRGPPGICAVSTSETIDDSYHKEVYLQFINGTTIHLAKHQSSECGYWVQPRASISRDGEYVVFASDWAAETAVNSCPGSSGYGDGEAFIIETNLSASLMELPSIDDLIVPGDGPGLASLESIPIEAKANNSAVVAATGDGAIRFQASFDSLESILSLGAVTNLNELDFVTGREGDANCARFQGSSSVSFPIVTTSADGTRHHNIDLNQGSLSFWYKPSYASGEDDVTHCLLLVGAMYDPPSMAIAEADALKLRFTDANWESVSVQGAWRAPLWSSNEWVLIEALWDTSETPGTTNLAIFVNGAQIADVTGAAELNLGPVEDLGFIRVGACDEAGTFSANGLIQNLMIRSR</sequence>
<evidence type="ECO:0000256" key="1">
    <source>
        <dbReference type="SAM" id="SignalP"/>
    </source>
</evidence>